<sequence>MDVPKLNFRSMPSFVMSFERKKALSNFDDIIHYPLPPRQLVLPSRNFRSSTVVPGSRPVPTRGGPRNWLKQDISNRALIEGSIPYSYMDALASLVDNQTRSRYTKPCAYSRGRLSSQPIYGDIVAQELQVGKGGSICLPLFQVHLIHPAMSKTVETGHYTIFCAAPSIAPPPSPIGVSLTPEAEEPVVINGHSKVWKVTKLDNGNYTIVLVAPSGKELTTKPLEDNLYIDADMAQPFEWKVTYATKPFRGFVIQVPGGDKHADAWTILNEVHGSPVFLSPSLLRPS</sequence>
<dbReference type="AlphaFoldDB" id="A0AAD5VII0"/>
<name>A0AAD5VII0_9AGAR</name>
<accession>A0AAD5VII0</accession>
<evidence type="ECO:0000313" key="2">
    <source>
        <dbReference type="Proteomes" id="UP001213000"/>
    </source>
</evidence>
<evidence type="ECO:0000313" key="1">
    <source>
        <dbReference type="EMBL" id="KAJ3561201.1"/>
    </source>
</evidence>
<organism evidence="1 2">
    <name type="scientific">Leucocoprinus birnbaumii</name>
    <dbReference type="NCBI Taxonomy" id="56174"/>
    <lineage>
        <taxon>Eukaryota</taxon>
        <taxon>Fungi</taxon>
        <taxon>Dikarya</taxon>
        <taxon>Basidiomycota</taxon>
        <taxon>Agaricomycotina</taxon>
        <taxon>Agaricomycetes</taxon>
        <taxon>Agaricomycetidae</taxon>
        <taxon>Agaricales</taxon>
        <taxon>Agaricineae</taxon>
        <taxon>Agaricaceae</taxon>
        <taxon>Leucocoprinus</taxon>
    </lineage>
</organism>
<dbReference type="Proteomes" id="UP001213000">
    <property type="component" value="Unassembled WGS sequence"/>
</dbReference>
<comment type="caution">
    <text evidence="1">The sequence shown here is derived from an EMBL/GenBank/DDBJ whole genome shotgun (WGS) entry which is preliminary data.</text>
</comment>
<dbReference type="EMBL" id="JANIEX010001040">
    <property type="protein sequence ID" value="KAJ3561201.1"/>
    <property type="molecule type" value="Genomic_DNA"/>
</dbReference>
<protein>
    <submittedName>
        <fullName evidence="1">Uncharacterized protein</fullName>
    </submittedName>
</protein>
<keyword evidence="2" id="KW-1185">Reference proteome</keyword>
<reference evidence="1" key="1">
    <citation type="submission" date="2022-07" db="EMBL/GenBank/DDBJ databases">
        <title>Genome Sequence of Leucocoprinus birnbaumii.</title>
        <authorList>
            <person name="Buettner E."/>
        </authorList>
    </citation>
    <scope>NUCLEOTIDE SEQUENCE</scope>
    <source>
        <strain evidence="1">VT141</strain>
    </source>
</reference>
<proteinExistence type="predicted"/>
<gene>
    <name evidence="1" type="ORF">NP233_g10338</name>
</gene>